<dbReference type="GeneID" id="84804592"/>
<keyword evidence="2" id="KW-0255">Endonuclease</keyword>
<reference evidence="2 3" key="1">
    <citation type="submission" date="2019-07" db="EMBL/GenBank/DDBJ databases">
        <title>Complete Genome Sequence of Leptotrichia wadei Strain JCM16777.</title>
        <authorList>
            <person name="Watanabe S."/>
            <person name="Cui L."/>
        </authorList>
    </citation>
    <scope>NUCLEOTIDE SEQUENCE [LARGE SCALE GENOMIC DNA]</scope>
    <source>
        <strain evidence="2 3">JCM16777</strain>
    </source>
</reference>
<proteinExistence type="predicted"/>
<dbReference type="Proteomes" id="UP000321943">
    <property type="component" value="Chromosome"/>
</dbReference>
<keyword evidence="2" id="KW-0540">Nuclease</keyword>
<dbReference type="AlphaFoldDB" id="A0A7U6QZE2"/>
<accession>A0A7U6QZE2</accession>
<dbReference type="PANTHER" id="PTHR14859">
    <property type="entry name" value="CALCOFLUOR WHITE HYPERSENSITIVE PROTEIN PRECURSOR"/>
    <property type="match status" value="1"/>
</dbReference>
<evidence type="ECO:0000313" key="3">
    <source>
        <dbReference type="Proteomes" id="UP000321943"/>
    </source>
</evidence>
<keyword evidence="2" id="KW-0269">Exonuclease</keyword>
<dbReference type="GO" id="GO:0004519">
    <property type="term" value="F:endonuclease activity"/>
    <property type="evidence" value="ECO:0007669"/>
    <property type="project" value="UniProtKB-KW"/>
</dbReference>
<dbReference type="GO" id="GO:0004527">
    <property type="term" value="F:exonuclease activity"/>
    <property type="evidence" value="ECO:0007669"/>
    <property type="project" value="UniProtKB-KW"/>
</dbReference>
<dbReference type="Pfam" id="PF03372">
    <property type="entry name" value="Exo_endo_phos"/>
    <property type="match status" value="1"/>
</dbReference>
<dbReference type="PANTHER" id="PTHR14859:SF1">
    <property type="entry name" value="PGAP2-INTERACTING PROTEIN"/>
    <property type="match status" value="1"/>
</dbReference>
<evidence type="ECO:0000259" key="1">
    <source>
        <dbReference type="Pfam" id="PF03372"/>
    </source>
</evidence>
<name>A0A7U6QZE2_9FUSO</name>
<organism evidence="2 3">
    <name type="scientific">Leptotrichia wadei</name>
    <dbReference type="NCBI Taxonomy" id="157687"/>
    <lineage>
        <taxon>Bacteria</taxon>
        <taxon>Fusobacteriati</taxon>
        <taxon>Fusobacteriota</taxon>
        <taxon>Fusobacteriia</taxon>
        <taxon>Fusobacteriales</taxon>
        <taxon>Leptotrichiaceae</taxon>
        <taxon>Leptotrichia</taxon>
    </lineage>
</organism>
<dbReference type="InterPro" id="IPR051916">
    <property type="entry name" value="GPI-anchor_lipid_remodeler"/>
</dbReference>
<dbReference type="InterPro" id="IPR036691">
    <property type="entry name" value="Endo/exonu/phosph_ase_sf"/>
</dbReference>
<dbReference type="SUPFAM" id="SSF56219">
    <property type="entry name" value="DNase I-like"/>
    <property type="match status" value="1"/>
</dbReference>
<dbReference type="RefSeq" id="WP_018497834.1">
    <property type="nucleotide sequence ID" value="NZ_AP019829.2"/>
</dbReference>
<feature type="domain" description="Endonuclease/exonuclease/phosphatase" evidence="1">
    <location>
        <begin position="6"/>
        <end position="231"/>
    </location>
</feature>
<keyword evidence="2" id="KW-0378">Hydrolase</keyword>
<protein>
    <submittedName>
        <fullName evidence="2">Endonuclease/exonuclease/phosphatase</fullName>
    </submittedName>
</protein>
<gene>
    <name evidence="2" type="ORF">JCM16777_1276</name>
</gene>
<dbReference type="EMBL" id="AP019829">
    <property type="protein sequence ID" value="BBM43026.1"/>
    <property type="molecule type" value="Genomic_DNA"/>
</dbReference>
<dbReference type="GO" id="GO:0006506">
    <property type="term" value="P:GPI anchor biosynthetic process"/>
    <property type="evidence" value="ECO:0007669"/>
    <property type="project" value="TreeGrafter"/>
</dbReference>
<dbReference type="Gene3D" id="3.60.10.10">
    <property type="entry name" value="Endonuclease/exonuclease/phosphatase"/>
    <property type="match status" value="1"/>
</dbReference>
<sequence>MEFRLITYNIFGARLTNGRELARSLKKYKPDFIGLQEVDRNTRRSKFRDVVQEMAQELGYNYYYFQKAMDFDSGEYGIAFISKYDVKNIYIHQLPGSSKEKRQILAARLNTQKFKNKILIVNTHLDNSLDNKNEELADLFAAIEGFKGDVKFLCGDFNLLPTTEYYAKIRKDWNDSYFEGRDLENKNNSENRELETARIDYVMAKKGTDYKVKKSFYINDDSRDWTKLSDHLPYMAVFEVE</sequence>
<dbReference type="InterPro" id="IPR005135">
    <property type="entry name" value="Endo/exonuclease/phosphatase"/>
</dbReference>
<dbReference type="KEGG" id="lwd:JCM16777_1276"/>
<dbReference type="GO" id="GO:0016020">
    <property type="term" value="C:membrane"/>
    <property type="evidence" value="ECO:0007669"/>
    <property type="project" value="GOC"/>
</dbReference>
<evidence type="ECO:0000313" key="2">
    <source>
        <dbReference type="EMBL" id="BBM43026.1"/>
    </source>
</evidence>